<name>A0ABR2YKM8_9CHLO</name>
<dbReference type="PANTHER" id="PTHR11805:SF1">
    <property type="entry name" value="CYSTEINE-RICH PDZ-BINDING PROTEIN"/>
    <property type="match status" value="1"/>
</dbReference>
<feature type="compositionally biased region" description="Basic and acidic residues" evidence="9">
    <location>
        <begin position="19"/>
        <end position="33"/>
    </location>
</feature>
<evidence type="ECO:0000256" key="4">
    <source>
        <dbReference type="ARBA" id="ARBA00022490"/>
    </source>
</evidence>
<dbReference type="EMBL" id="JALJOT010000009">
    <property type="protein sequence ID" value="KAK9907431.1"/>
    <property type="molecule type" value="Genomic_DNA"/>
</dbReference>
<accession>A0ABR2YKM8</accession>
<evidence type="ECO:0000256" key="7">
    <source>
        <dbReference type="ARBA" id="ARBA00023187"/>
    </source>
</evidence>
<comment type="subcellular location">
    <subcellularLocation>
        <location evidence="1">Cytoplasm</location>
    </subcellularLocation>
</comment>
<organism evidence="10 11">
    <name type="scientific">Coccomyxa subellipsoidea</name>
    <dbReference type="NCBI Taxonomy" id="248742"/>
    <lineage>
        <taxon>Eukaryota</taxon>
        <taxon>Viridiplantae</taxon>
        <taxon>Chlorophyta</taxon>
        <taxon>core chlorophytes</taxon>
        <taxon>Trebouxiophyceae</taxon>
        <taxon>Trebouxiophyceae incertae sedis</taxon>
        <taxon>Coccomyxaceae</taxon>
        <taxon>Coccomyxa</taxon>
    </lineage>
</organism>
<evidence type="ECO:0000256" key="9">
    <source>
        <dbReference type="SAM" id="MobiDB-lite"/>
    </source>
</evidence>
<proteinExistence type="inferred from homology"/>
<dbReference type="Pfam" id="PF10235">
    <property type="entry name" value="Cript"/>
    <property type="match status" value="1"/>
</dbReference>
<evidence type="ECO:0000256" key="2">
    <source>
        <dbReference type="ARBA" id="ARBA00009021"/>
    </source>
</evidence>
<evidence type="ECO:0000256" key="3">
    <source>
        <dbReference type="ARBA" id="ARBA00018615"/>
    </source>
</evidence>
<keyword evidence="6" id="KW-0747">Spliceosome</keyword>
<evidence type="ECO:0000313" key="11">
    <source>
        <dbReference type="Proteomes" id="UP001491310"/>
    </source>
</evidence>
<evidence type="ECO:0000256" key="1">
    <source>
        <dbReference type="ARBA" id="ARBA00004496"/>
    </source>
</evidence>
<keyword evidence="11" id="KW-1185">Reference proteome</keyword>
<feature type="region of interest" description="Disordered" evidence="9">
    <location>
        <begin position="1"/>
        <end position="38"/>
    </location>
</feature>
<dbReference type="Proteomes" id="UP001491310">
    <property type="component" value="Unassembled WGS sequence"/>
</dbReference>
<dbReference type="InterPro" id="IPR019367">
    <property type="entry name" value="PDZ-binding_CRIPT"/>
</dbReference>
<keyword evidence="5" id="KW-0507">mRNA processing</keyword>
<keyword evidence="4" id="KW-0963">Cytoplasm</keyword>
<dbReference type="PANTHER" id="PTHR11805">
    <property type="entry name" value="CYSTEINE-RICH PDZ-BINDING PROTEIN"/>
    <property type="match status" value="1"/>
</dbReference>
<evidence type="ECO:0000313" key="10">
    <source>
        <dbReference type="EMBL" id="KAK9907431.1"/>
    </source>
</evidence>
<keyword evidence="7" id="KW-0508">mRNA splicing</keyword>
<evidence type="ECO:0000256" key="5">
    <source>
        <dbReference type="ARBA" id="ARBA00022664"/>
    </source>
</evidence>
<gene>
    <name evidence="10" type="ORF">WJX75_003502</name>
</gene>
<comment type="similarity">
    <text evidence="2">Belongs to the CRIPT family.</text>
</comment>
<comment type="caution">
    <text evidence="10">The sequence shown here is derived from an EMBL/GenBank/DDBJ whole genome shotgun (WGS) entry which is preliminary data.</text>
</comment>
<evidence type="ECO:0000256" key="8">
    <source>
        <dbReference type="ARBA" id="ARBA00032518"/>
    </source>
</evidence>
<reference evidence="10 11" key="1">
    <citation type="journal article" date="2024" name="Nat. Commun.">
        <title>Phylogenomics reveals the evolutionary origins of lichenization in chlorophyte algae.</title>
        <authorList>
            <person name="Puginier C."/>
            <person name="Libourel C."/>
            <person name="Otte J."/>
            <person name="Skaloud P."/>
            <person name="Haon M."/>
            <person name="Grisel S."/>
            <person name="Petersen M."/>
            <person name="Berrin J.G."/>
            <person name="Delaux P.M."/>
            <person name="Dal Grande F."/>
            <person name="Keller J."/>
        </authorList>
    </citation>
    <scope>NUCLEOTIDE SEQUENCE [LARGE SCALE GENOMIC DNA]</scope>
    <source>
        <strain evidence="10 11">SAG 216-7</strain>
    </source>
</reference>
<protein>
    <recommendedName>
        <fullName evidence="3">Cysteine-rich PDZ-binding protein</fullName>
    </recommendedName>
    <alternativeName>
        <fullName evidence="8">Cysteine-rich interactor of PDZ three</fullName>
    </alternativeName>
</protein>
<sequence length="93" mass="10491">MVCTKCEKKLRKGGPAPDPWKEGSNNDKRKVNENKLLSKSKRFQPYQQKCKTCKSTLHDSQAQYCQSCAYSKGICHMCGAQILDISGYKQSAQ</sequence>
<evidence type="ECO:0000256" key="6">
    <source>
        <dbReference type="ARBA" id="ARBA00022728"/>
    </source>
</evidence>